<dbReference type="STRING" id="888741.HMPREF9098_1619"/>
<accession>F0F0I4</accession>
<dbReference type="PIRSF" id="PIRSF006488">
    <property type="entry name" value="Exonuc_VII_S"/>
    <property type="match status" value="1"/>
</dbReference>
<sequence length="76" mass="8700">MARKQSPKQFEDAMARLEVIVQNLQNPVVSLEDALANYQEGVELVQFCQNKLTAAEQLLQVLNQNQLRSLELEENE</sequence>
<proteinExistence type="inferred from homology"/>
<dbReference type="PANTHER" id="PTHR34137:SF1">
    <property type="entry name" value="EXODEOXYRIBONUCLEASE 7 SMALL SUBUNIT"/>
    <property type="match status" value="1"/>
</dbReference>
<dbReference type="Proteomes" id="UP000004088">
    <property type="component" value="Unassembled WGS sequence"/>
</dbReference>
<dbReference type="EC" id="3.1.11.6" evidence="6"/>
<evidence type="ECO:0000313" key="8">
    <source>
        <dbReference type="Proteomes" id="UP000004088"/>
    </source>
</evidence>
<evidence type="ECO:0000313" key="7">
    <source>
        <dbReference type="EMBL" id="EGC16938.1"/>
    </source>
</evidence>
<dbReference type="EMBL" id="AEWV01000029">
    <property type="protein sequence ID" value="EGC16938.1"/>
    <property type="molecule type" value="Genomic_DNA"/>
</dbReference>
<name>F0F0I4_9NEIS</name>
<comment type="similarity">
    <text evidence="1 6">Belongs to the XseB family.</text>
</comment>
<protein>
    <recommendedName>
        <fullName evidence="6">Exodeoxyribonuclease 7 small subunit</fullName>
        <ecNumber evidence="6">3.1.11.6</ecNumber>
    </recommendedName>
    <alternativeName>
        <fullName evidence="6">Exodeoxyribonuclease VII small subunit</fullName>
        <shortName evidence="6">Exonuclease VII small subunit</shortName>
    </alternativeName>
</protein>
<dbReference type="InterPro" id="IPR037004">
    <property type="entry name" value="Exonuc_VII_ssu_sf"/>
</dbReference>
<dbReference type="Gene3D" id="1.10.287.1040">
    <property type="entry name" value="Exonuclease VII, small subunit"/>
    <property type="match status" value="1"/>
</dbReference>
<evidence type="ECO:0000256" key="4">
    <source>
        <dbReference type="ARBA" id="ARBA00022801"/>
    </source>
</evidence>
<comment type="catalytic activity">
    <reaction evidence="6">
        <text>Exonucleolytic cleavage in either 5'- to 3'- or 3'- to 5'-direction to yield nucleoside 5'-phosphates.</text>
        <dbReference type="EC" id="3.1.11.6"/>
    </reaction>
</comment>
<evidence type="ECO:0000256" key="2">
    <source>
        <dbReference type="ARBA" id="ARBA00022490"/>
    </source>
</evidence>
<evidence type="ECO:0000256" key="3">
    <source>
        <dbReference type="ARBA" id="ARBA00022722"/>
    </source>
</evidence>
<keyword evidence="4 6" id="KW-0378">Hydrolase</keyword>
<reference evidence="7 8" key="1">
    <citation type="submission" date="2011-01" db="EMBL/GenBank/DDBJ databases">
        <authorList>
            <person name="Muzny D."/>
            <person name="Qin X."/>
            <person name="Deng J."/>
            <person name="Jiang H."/>
            <person name="Liu Y."/>
            <person name="Qu J."/>
            <person name="Song X.-Z."/>
            <person name="Zhang L."/>
            <person name="Thornton R."/>
            <person name="Coyle M."/>
            <person name="Francisco L."/>
            <person name="Jackson L."/>
            <person name="Javaid M."/>
            <person name="Korchina V."/>
            <person name="Kovar C."/>
            <person name="Mata R."/>
            <person name="Mathew T."/>
            <person name="Ngo R."/>
            <person name="Nguyen L."/>
            <person name="Nguyen N."/>
            <person name="Okwuonu G."/>
            <person name="Ongeri F."/>
            <person name="Pham C."/>
            <person name="Simmons D."/>
            <person name="Wilczek-Boney K."/>
            <person name="Hale W."/>
            <person name="Jakkamsetti A."/>
            <person name="Pham P."/>
            <person name="Ruth R."/>
            <person name="San Lucas F."/>
            <person name="Warren J."/>
            <person name="Zhang J."/>
            <person name="Zhao Z."/>
            <person name="Zhou C."/>
            <person name="Zhu D."/>
            <person name="Lee S."/>
            <person name="Bess C."/>
            <person name="Blankenburg K."/>
            <person name="Forbes L."/>
            <person name="Fu Q."/>
            <person name="Gubbala S."/>
            <person name="Hirani K."/>
            <person name="Jayaseelan J.C."/>
            <person name="Lara F."/>
            <person name="Munidasa M."/>
            <person name="Palculict T."/>
            <person name="Patil S."/>
            <person name="Pu L.-L."/>
            <person name="Saada N."/>
            <person name="Tang L."/>
            <person name="Weissenberger G."/>
            <person name="Zhu Y."/>
            <person name="Hemphill L."/>
            <person name="Shang Y."/>
            <person name="Youmans B."/>
            <person name="Ayvaz T."/>
            <person name="Ross M."/>
            <person name="Santibanez J."/>
            <person name="Aqrawi P."/>
            <person name="Gross S."/>
            <person name="Joshi V."/>
            <person name="Fowler G."/>
            <person name="Nazareth L."/>
            <person name="Reid J."/>
            <person name="Worley K."/>
            <person name="Petrosino J."/>
            <person name="Highlander S."/>
            <person name="Gibbs R."/>
        </authorList>
    </citation>
    <scope>NUCLEOTIDE SEQUENCE [LARGE SCALE GENOMIC DNA]</scope>
    <source>
        <strain evidence="7 8">ATCC 33394</strain>
    </source>
</reference>
<gene>
    <name evidence="6 7" type="primary">xseB</name>
    <name evidence="7" type="ORF">HMPREF9098_1619</name>
</gene>
<comment type="caution">
    <text evidence="7">The sequence shown here is derived from an EMBL/GenBank/DDBJ whole genome shotgun (WGS) entry which is preliminary data.</text>
</comment>
<dbReference type="GO" id="GO:0008855">
    <property type="term" value="F:exodeoxyribonuclease VII activity"/>
    <property type="evidence" value="ECO:0007669"/>
    <property type="project" value="UniProtKB-UniRule"/>
</dbReference>
<keyword evidence="8" id="KW-1185">Reference proteome</keyword>
<evidence type="ECO:0000256" key="6">
    <source>
        <dbReference type="HAMAP-Rule" id="MF_00337"/>
    </source>
</evidence>
<keyword evidence="2 6" id="KW-0963">Cytoplasm</keyword>
<evidence type="ECO:0000256" key="5">
    <source>
        <dbReference type="ARBA" id="ARBA00022839"/>
    </source>
</evidence>
<dbReference type="SUPFAM" id="SSF116842">
    <property type="entry name" value="XseB-like"/>
    <property type="match status" value="1"/>
</dbReference>
<dbReference type="GO" id="GO:0006308">
    <property type="term" value="P:DNA catabolic process"/>
    <property type="evidence" value="ECO:0007669"/>
    <property type="project" value="UniProtKB-UniRule"/>
</dbReference>
<dbReference type="AlphaFoldDB" id="F0F0I4"/>
<dbReference type="RefSeq" id="WP_003783390.1">
    <property type="nucleotide sequence ID" value="NZ_GL870929.1"/>
</dbReference>
<dbReference type="HOGENOM" id="CLU_145918_2_0_4"/>
<comment type="function">
    <text evidence="6">Bidirectionally degrades single-stranded DNA into large acid-insoluble oligonucleotides, which are then degraded further into small acid-soluble oligonucleotides.</text>
</comment>
<dbReference type="HAMAP" id="MF_00337">
    <property type="entry name" value="Exonuc_7_S"/>
    <property type="match status" value="1"/>
</dbReference>
<comment type="subunit">
    <text evidence="6">Heterooligomer composed of large and small subunits.</text>
</comment>
<dbReference type="NCBIfam" id="TIGR01280">
    <property type="entry name" value="xseB"/>
    <property type="match status" value="1"/>
</dbReference>
<dbReference type="GO" id="GO:0009318">
    <property type="term" value="C:exodeoxyribonuclease VII complex"/>
    <property type="evidence" value="ECO:0007669"/>
    <property type="project" value="UniProtKB-UniRule"/>
</dbReference>
<keyword evidence="5 6" id="KW-0269">Exonuclease</keyword>
<dbReference type="Pfam" id="PF02609">
    <property type="entry name" value="Exonuc_VII_S"/>
    <property type="match status" value="1"/>
</dbReference>
<dbReference type="InterPro" id="IPR003761">
    <property type="entry name" value="Exonuc_VII_S"/>
</dbReference>
<dbReference type="GO" id="GO:0005829">
    <property type="term" value="C:cytosol"/>
    <property type="evidence" value="ECO:0007669"/>
    <property type="project" value="TreeGrafter"/>
</dbReference>
<evidence type="ECO:0000256" key="1">
    <source>
        <dbReference type="ARBA" id="ARBA00009998"/>
    </source>
</evidence>
<comment type="subcellular location">
    <subcellularLocation>
        <location evidence="6">Cytoplasm</location>
    </subcellularLocation>
</comment>
<dbReference type="PANTHER" id="PTHR34137">
    <property type="entry name" value="EXODEOXYRIBONUCLEASE 7 SMALL SUBUNIT"/>
    <property type="match status" value="1"/>
</dbReference>
<organism evidence="7 8">
    <name type="scientific">Kingella denitrificans ATCC 33394</name>
    <dbReference type="NCBI Taxonomy" id="888741"/>
    <lineage>
        <taxon>Bacteria</taxon>
        <taxon>Pseudomonadati</taxon>
        <taxon>Pseudomonadota</taxon>
        <taxon>Betaproteobacteria</taxon>
        <taxon>Neisseriales</taxon>
        <taxon>Neisseriaceae</taxon>
        <taxon>Kingella</taxon>
    </lineage>
</organism>
<keyword evidence="3 6" id="KW-0540">Nuclease</keyword>